<evidence type="ECO:0000313" key="1">
    <source>
        <dbReference type="EMBL" id="KAA0145684.1"/>
    </source>
</evidence>
<protein>
    <submittedName>
        <fullName evidence="1">Uncharacterized protein</fullName>
    </submittedName>
</protein>
<accession>A0A5A8BYM5</accession>
<dbReference type="AlphaFoldDB" id="A0A5A8BYM5"/>
<proteinExistence type="predicted"/>
<sequence>MALALRRDRAQRSGRGAASADLTLDLVRKIQKWKSKAVRTLEKKREARAMSVMKRNAERMVELEDFWLNVTLEELMAWSLRELRVALASRDLDQIGRAPS</sequence>
<gene>
    <name evidence="1" type="ORF">FNF31_07989</name>
</gene>
<evidence type="ECO:0000313" key="2">
    <source>
        <dbReference type="Proteomes" id="UP000325113"/>
    </source>
</evidence>
<name>A0A5A8BYM5_CAFRO</name>
<dbReference type="EMBL" id="VLTM01000241">
    <property type="protein sequence ID" value="KAA0145684.1"/>
    <property type="molecule type" value="Genomic_DNA"/>
</dbReference>
<dbReference type="Proteomes" id="UP000325113">
    <property type="component" value="Unassembled WGS sequence"/>
</dbReference>
<organism evidence="1 2">
    <name type="scientific">Cafeteria roenbergensis</name>
    <name type="common">Marine flagellate</name>
    <dbReference type="NCBI Taxonomy" id="33653"/>
    <lineage>
        <taxon>Eukaryota</taxon>
        <taxon>Sar</taxon>
        <taxon>Stramenopiles</taxon>
        <taxon>Bigyra</taxon>
        <taxon>Opalozoa</taxon>
        <taxon>Bicosoecida</taxon>
        <taxon>Cafeteriaceae</taxon>
        <taxon>Cafeteria</taxon>
    </lineage>
</organism>
<reference evidence="1 2" key="1">
    <citation type="submission" date="2019-07" db="EMBL/GenBank/DDBJ databases">
        <title>Genomes of Cafeteria roenbergensis.</title>
        <authorList>
            <person name="Fischer M.G."/>
            <person name="Hackl T."/>
            <person name="Roman M."/>
        </authorList>
    </citation>
    <scope>NUCLEOTIDE SEQUENCE [LARGE SCALE GENOMIC DNA]</scope>
    <source>
        <strain evidence="1 2">Cflag</strain>
    </source>
</reference>
<comment type="caution">
    <text evidence="1">The sequence shown here is derived from an EMBL/GenBank/DDBJ whole genome shotgun (WGS) entry which is preliminary data.</text>
</comment>